<dbReference type="CDD" id="cd02440">
    <property type="entry name" value="AdoMet_MTases"/>
    <property type="match status" value="1"/>
</dbReference>
<protein>
    <recommendedName>
        <fullName evidence="8">SAM-dependent methyltransferase Erg6/SMT-type domain-containing protein</fullName>
    </recommendedName>
</protein>
<evidence type="ECO:0000313" key="9">
    <source>
        <dbReference type="EMBL" id="KAG6483715.1"/>
    </source>
</evidence>
<comment type="caution">
    <text evidence="9">The sequence shown here is derived from an EMBL/GenBank/DDBJ whole genome shotgun (WGS) entry which is preliminary data.</text>
</comment>
<evidence type="ECO:0000256" key="1">
    <source>
        <dbReference type="ARBA" id="ARBA00022679"/>
    </source>
</evidence>
<sequence length="205" mass="22644">MGSAEVKGKRAVNLMMGSITRNKVQDKYKQYWSFFLRSKEGIVVASDDDNVLAFVDTFYNLVTDIYEWGWGQSFHFSPSLPDRSHREATRIHKEPAADLIAARPGQRIVDVGCGVSDPMRAIAAHSGADVVGITINEYQVARARRTIARPASRGTAKSSAARASKSQGKEQEKQVFWAPVPLTSMSWVDVGDDDDDDYYATTAPP</sequence>
<keyword evidence="2" id="KW-0443">Lipid metabolism</keyword>
<accession>A0A8J5FBG3</accession>
<evidence type="ECO:0000256" key="6">
    <source>
        <dbReference type="PROSITE-ProRule" id="PRU01022"/>
    </source>
</evidence>
<feature type="domain" description="SAM-dependent methyltransferase Erg6/SMT-type" evidence="8">
    <location>
        <begin position="58"/>
        <end position="145"/>
    </location>
</feature>
<dbReference type="PROSITE" id="PS51685">
    <property type="entry name" value="SAM_MT_ERG6_SMT"/>
    <property type="match status" value="1"/>
</dbReference>
<dbReference type="EMBL" id="JACMSC010000016">
    <property type="protein sequence ID" value="KAG6483715.1"/>
    <property type="molecule type" value="Genomic_DNA"/>
</dbReference>
<dbReference type="GO" id="GO:0016126">
    <property type="term" value="P:sterol biosynthetic process"/>
    <property type="evidence" value="ECO:0007669"/>
    <property type="project" value="UniProtKB-KW"/>
</dbReference>
<evidence type="ECO:0000256" key="5">
    <source>
        <dbReference type="ARBA" id="ARBA00023221"/>
    </source>
</evidence>
<dbReference type="InterPro" id="IPR029063">
    <property type="entry name" value="SAM-dependent_MTases_sf"/>
</dbReference>
<dbReference type="InterPro" id="IPR030384">
    <property type="entry name" value="MeTrfase_SMT"/>
</dbReference>
<keyword evidence="1 6" id="KW-0808">Transferase</keyword>
<keyword evidence="6" id="KW-0949">S-adenosyl-L-methionine</keyword>
<evidence type="ECO:0000256" key="7">
    <source>
        <dbReference type="SAM" id="MobiDB-lite"/>
    </source>
</evidence>
<evidence type="ECO:0000313" key="10">
    <source>
        <dbReference type="Proteomes" id="UP000734854"/>
    </source>
</evidence>
<reference evidence="9 10" key="1">
    <citation type="submission" date="2020-08" db="EMBL/GenBank/DDBJ databases">
        <title>Plant Genome Project.</title>
        <authorList>
            <person name="Zhang R.-G."/>
        </authorList>
    </citation>
    <scope>NUCLEOTIDE SEQUENCE [LARGE SCALE GENOMIC DNA]</scope>
    <source>
        <tissue evidence="9">Rhizome</tissue>
    </source>
</reference>
<feature type="compositionally biased region" description="Low complexity" evidence="7">
    <location>
        <begin position="151"/>
        <end position="166"/>
    </location>
</feature>
<dbReference type="PANTHER" id="PTHR44742:SF2">
    <property type="entry name" value="24-METHYLENESTEROL C-METHYLTRANSFERASE 2"/>
    <property type="match status" value="1"/>
</dbReference>
<name>A0A8J5FBG3_ZINOF</name>
<feature type="region of interest" description="Disordered" evidence="7">
    <location>
        <begin position="149"/>
        <end position="177"/>
    </location>
</feature>
<evidence type="ECO:0000256" key="2">
    <source>
        <dbReference type="ARBA" id="ARBA00022955"/>
    </source>
</evidence>
<keyword evidence="10" id="KW-1185">Reference proteome</keyword>
<dbReference type="AlphaFoldDB" id="A0A8J5FBG3"/>
<dbReference type="Gene3D" id="3.40.50.150">
    <property type="entry name" value="Vaccinia Virus protein VP39"/>
    <property type="match status" value="1"/>
</dbReference>
<evidence type="ECO:0000259" key="8">
    <source>
        <dbReference type="PROSITE" id="PS51685"/>
    </source>
</evidence>
<keyword evidence="6" id="KW-0489">Methyltransferase</keyword>
<evidence type="ECO:0000256" key="3">
    <source>
        <dbReference type="ARBA" id="ARBA00023011"/>
    </source>
</evidence>
<keyword evidence="2" id="KW-0752">Steroid biosynthesis</keyword>
<keyword evidence="5" id="KW-0753">Steroid metabolism</keyword>
<dbReference type="SUPFAM" id="SSF53335">
    <property type="entry name" value="S-adenosyl-L-methionine-dependent methyltransferases"/>
    <property type="match status" value="1"/>
</dbReference>
<dbReference type="Proteomes" id="UP000734854">
    <property type="component" value="Unassembled WGS sequence"/>
</dbReference>
<organism evidence="9 10">
    <name type="scientific">Zingiber officinale</name>
    <name type="common">Ginger</name>
    <name type="synonym">Amomum zingiber</name>
    <dbReference type="NCBI Taxonomy" id="94328"/>
    <lineage>
        <taxon>Eukaryota</taxon>
        <taxon>Viridiplantae</taxon>
        <taxon>Streptophyta</taxon>
        <taxon>Embryophyta</taxon>
        <taxon>Tracheophyta</taxon>
        <taxon>Spermatophyta</taxon>
        <taxon>Magnoliopsida</taxon>
        <taxon>Liliopsida</taxon>
        <taxon>Zingiberales</taxon>
        <taxon>Zingiberaceae</taxon>
        <taxon>Zingiber</taxon>
    </lineage>
</organism>
<proteinExistence type="inferred from homology"/>
<keyword evidence="3" id="KW-0756">Sterol biosynthesis</keyword>
<keyword evidence="2" id="KW-0444">Lipid biosynthesis</keyword>
<feature type="region of interest" description="Disordered" evidence="7">
    <location>
        <begin position="186"/>
        <end position="205"/>
    </location>
</feature>
<dbReference type="PANTHER" id="PTHR44742">
    <property type="match status" value="1"/>
</dbReference>
<comment type="similarity">
    <text evidence="6">Belongs to the class I-like SAM-binding methyltransferase superfamily. Erg6/SMT family.</text>
</comment>
<dbReference type="GO" id="GO:0008168">
    <property type="term" value="F:methyltransferase activity"/>
    <property type="evidence" value="ECO:0007669"/>
    <property type="project" value="UniProtKB-KW"/>
</dbReference>
<gene>
    <name evidence="9" type="ORF">ZIOFF_060367</name>
</gene>
<keyword evidence="4" id="KW-1207">Sterol metabolism</keyword>
<evidence type="ECO:0000256" key="4">
    <source>
        <dbReference type="ARBA" id="ARBA00023166"/>
    </source>
</evidence>
<dbReference type="Pfam" id="PF02353">
    <property type="entry name" value="CMAS"/>
    <property type="match status" value="1"/>
</dbReference>
<dbReference type="GO" id="GO:0032259">
    <property type="term" value="P:methylation"/>
    <property type="evidence" value="ECO:0007669"/>
    <property type="project" value="UniProtKB-KW"/>
</dbReference>